<gene>
    <name evidence="1" type="ORF">PGIGA_G00152190</name>
</gene>
<dbReference type="Proteomes" id="UP000829447">
    <property type="component" value="Linkage Group LG25"/>
</dbReference>
<evidence type="ECO:0000313" key="1">
    <source>
        <dbReference type="EMBL" id="MCI4392988.1"/>
    </source>
</evidence>
<proteinExistence type="predicted"/>
<evidence type="ECO:0000313" key="2">
    <source>
        <dbReference type="Proteomes" id="UP000829447"/>
    </source>
</evidence>
<dbReference type="EMBL" id="CM040478">
    <property type="protein sequence ID" value="MCI4392988.1"/>
    <property type="molecule type" value="Genomic_DNA"/>
</dbReference>
<comment type="caution">
    <text evidence="1">The sequence shown here is derived from an EMBL/GenBank/DDBJ whole genome shotgun (WGS) entry which is preliminary data.</text>
</comment>
<protein>
    <submittedName>
        <fullName evidence="1">Uncharacterized protein</fullName>
    </submittedName>
</protein>
<sequence length="181" mass="20252">MTSGSKVLAFYIMLIGTAPGVPIDFIDRLKKRVRLRQVFSEEECEVIIAFAPIVSRAGTDIEAALRKIQTSQPVVLVMLHHTFDETYIPPDSKWTVQREGVFPVDVLFHEDEGLLRSLHNDIALKSTTDYLISMGATPEVLPDSLNRCRQKPSWLCALLISLGFLILLGLIVIFLDCLGKL</sequence>
<name>A0ACC5XPE0_PANGG</name>
<reference evidence="1 2" key="1">
    <citation type="journal article" date="2022" name="bioRxiv">
        <title>An ancient truncated duplication of the anti-Mullerian hormone receptor type 2 gene is a potential conserved master sex determinant in the Pangasiidae catfish family.</title>
        <authorList>
            <person name="Wen M."/>
            <person name="Pan Q."/>
            <person name="Jouanno E."/>
            <person name="Montfort J."/>
            <person name="Zahm M."/>
            <person name="Cabau C."/>
            <person name="Klopp C."/>
            <person name="Iampietro C."/>
            <person name="Roques C."/>
            <person name="Bouchez O."/>
            <person name="Castinel A."/>
            <person name="Donnadieu C."/>
            <person name="Parrinello H."/>
            <person name="Poncet C."/>
            <person name="Belmonte E."/>
            <person name="Gautier V."/>
            <person name="Avarre J.-C."/>
            <person name="Dugue R."/>
            <person name="Gustiano R."/>
            <person name="Ha T.T.T."/>
            <person name="Campet M."/>
            <person name="Sriphairoj K."/>
            <person name="Ribolli J."/>
            <person name="de Almeida F.L."/>
            <person name="Desvignes T."/>
            <person name="Postlethwait J.H."/>
            <person name="Bucao C.F."/>
            <person name="Robinson-Rechavi M."/>
            <person name="Bobe J."/>
            <person name="Herpin A."/>
            <person name="Guiguen Y."/>
        </authorList>
    </citation>
    <scope>NUCLEOTIDE SEQUENCE [LARGE SCALE GENOMIC DNA]</scope>
    <source>
        <strain evidence="1">YG-Dec2019</strain>
    </source>
</reference>
<accession>A0ACC5XPE0</accession>
<organism evidence="1 2">
    <name type="scientific">Pangasianodon gigas</name>
    <name type="common">Mekong giant catfish</name>
    <name type="synonym">Pangasius gigas</name>
    <dbReference type="NCBI Taxonomy" id="30993"/>
    <lineage>
        <taxon>Eukaryota</taxon>
        <taxon>Metazoa</taxon>
        <taxon>Chordata</taxon>
        <taxon>Craniata</taxon>
        <taxon>Vertebrata</taxon>
        <taxon>Euteleostomi</taxon>
        <taxon>Actinopterygii</taxon>
        <taxon>Neopterygii</taxon>
        <taxon>Teleostei</taxon>
        <taxon>Ostariophysi</taxon>
        <taxon>Siluriformes</taxon>
        <taxon>Pangasiidae</taxon>
        <taxon>Pangasianodon</taxon>
    </lineage>
</organism>
<keyword evidence="2" id="KW-1185">Reference proteome</keyword>